<protein>
    <submittedName>
        <fullName evidence="2">Uncharacterized protein</fullName>
    </submittedName>
</protein>
<name>A0A6N2BXG5_SOLCI</name>
<evidence type="ECO:0000313" key="2">
    <source>
        <dbReference type="EMBL" id="TMW99926.1"/>
    </source>
</evidence>
<dbReference type="AlphaFoldDB" id="A0A6N2BXG5"/>
<sequence>MNTRINAGGEIGGVAAGVNQVPTQAPAARIEMPANPSGLTSGEAEQHGVPRKNPHASTMANRSRDFTRMNPPIYTGSRIVEDPL</sequence>
<organism evidence="2">
    <name type="scientific">Solanum chilense</name>
    <name type="common">Tomato</name>
    <name type="synonym">Lycopersicon chilense</name>
    <dbReference type="NCBI Taxonomy" id="4083"/>
    <lineage>
        <taxon>Eukaryota</taxon>
        <taxon>Viridiplantae</taxon>
        <taxon>Streptophyta</taxon>
        <taxon>Embryophyta</taxon>
        <taxon>Tracheophyta</taxon>
        <taxon>Spermatophyta</taxon>
        <taxon>Magnoliopsida</taxon>
        <taxon>eudicotyledons</taxon>
        <taxon>Gunneridae</taxon>
        <taxon>Pentapetalae</taxon>
        <taxon>asterids</taxon>
        <taxon>lamiids</taxon>
        <taxon>Solanales</taxon>
        <taxon>Solanaceae</taxon>
        <taxon>Solanoideae</taxon>
        <taxon>Solaneae</taxon>
        <taxon>Solanum</taxon>
        <taxon>Solanum subgen. Lycopersicon</taxon>
    </lineage>
</organism>
<dbReference type="EMBL" id="RXGB01001189">
    <property type="protein sequence ID" value="TMW99926.1"/>
    <property type="molecule type" value="Genomic_DNA"/>
</dbReference>
<evidence type="ECO:0000256" key="1">
    <source>
        <dbReference type="SAM" id="MobiDB-lite"/>
    </source>
</evidence>
<accession>A0A6N2BXG5</accession>
<comment type="caution">
    <text evidence="2">The sequence shown here is derived from an EMBL/GenBank/DDBJ whole genome shotgun (WGS) entry which is preliminary data.</text>
</comment>
<gene>
    <name evidence="2" type="ORF">EJD97_001688</name>
</gene>
<reference evidence="2" key="1">
    <citation type="submission" date="2019-05" db="EMBL/GenBank/DDBJ databases">
        <title>The de novo reference genome and transcriptome assemblies of the wild tomato species Solanum chilense.</title>
        <authorList>
            <person name="Stam R."/>
            <person name="Nosenko T."/>
            <person name="Hoerger A.C."/>
            <person name="Stephan W."/>
            <person name="Seidel M.A."/>
            <person name="Kuhn J.M.M."/>
            <person name="Haberer G."/>
            <person name="Tellier A."/>
        </authorList>
    </citation>
    <scope>NUCLEOTIDE SEQUENCE</scope>
    <source>
        <tissue evidence="2">Mature leaves</tissue>
    </source>
</reference>
<proteinExistence type="predicted"/>
<feature type="region of interest" description="Disordered" evidence="1">
    <location>
        <begin position="33"/>
        <end position="84"/>
    </location>
</feature>